<evidence type="ECO:0000259" key="1">
    <source>
        <dbReference type="Pfam" id="PF08378"/>
    </source>
</evidence>
<dbReference type="Pfam" id="PF08378">
    <property type="entry name" value="NERD"/>
    <property type="match status" value="1"/>
</dbReference>
<dbReference type="InterPro" id="IPR011528">
    <property type="entry name" value="NERD"/>
</dbReference>
<dbReference type="Gene3D" id="3.40.50.300">
    <property type="entry name" value="P-loop containing nucleotide triphosphate hydrolases"/>
    <property type="match status" value="2"/>
</dbReference>
<dbReference type="GO" id="GO:0005524">
    <property type="term" value="F:ATP binding"/>
    <property type="evidence" value="ECO:0007669"/>
    <property type="project" value="UniProtKB-KW"/>
</dbReference>
<name>A0ABN2ZTW3_9ACTN</name>
<evidence type="ECO:0000313" key="3">
    <source>
        <dbReference type="Proteomes" id="UP001501771"/>
    </source>
</evidence>
<accession>A0ABN2ZTW3</accession>
<keyword evidence="3" id="KW-1185">Reference proteome</keyword>
<proteinExistence type="predicted"/>
<dbReference type="SUPFAM" id="SSF52540">
    <property type="entry name" value="P-loop containing nucleoside triphosphate hydrolases"/>
    <property type="match status" value="1"/>
</dbReference>
<comment type="caution">
    <text evidence="2">The sequence shown here is derived from an EMBL/GenBank/DDBJ whole genome shotgun (WGS) entry which is preliminary data.</text>
</comment>
<gene>
    <name evidence="2" type="ORF">GCM10009844_23890</name>
</gene>
<protein>
    <submittedName>
        <fullName evidence="2">ATP-binding domain-containing protein</fullName>
    </submittedName>
</protein>
<organism evidence="2 3">
    <name type="scientific">Nocardioides koreensis</name>
    <dbReference type="NCBI Taxonomy" id="433651"/>
    <lineage>
        <taxon>Bacteria</taxon>
        <taxon>Bacillati</taxon>
        <taxon>Actinomycetota</taxon>
        <taxon>Actinomycetes</taxon>
        <taxon>Propionibacteriales</taxon>
        <taxon>Nocardioidaceae</taxon>
        <taxon>Nocardioides</taxon>
    </lineage>
</organism>
<reference evidence="2 3" key="1">
    <citation type="journal article" date="2019" name="Int. J. Syst. Evol. Microbiol.">
        <title>The Global Catalogue of Microorganisms (GCM) 10K type strain sequencing project: providing services to taxonomists for standard genome sequencing and annotation.</title>
        <authorList>
            <consortium name="The Broad Institute Genomics Platform"/>
            <consortium name="The Broad Institute Genome Sequencing Center for Infectious Disease"/>
            <person name="Wu L."/>
            <person name="Ma J."/>
        </authorList>
    </citation>
    <scope>NUCLEOTIDE SEQUENCE [LARGE SCALE GENOMIC DNA]</scope>
    <source>
        <strain evidence="2 3">JCM 16022</strain>
    </source>
</reference>
<evidence type="ECO:0000313" key="2">
    <source>
        <dbReference type="EMBL" id="GAA2147054.1"/>
    </source>
</evidence>
<dbReference type="InterPro" id="IPR027417">
    <property type="entry name" value="P-loop_NTPase"/>
</dbReference>
<dbReference type="EMBL" id="BAAAQR010000006">
    <property type="protein sequence ID" value="GAA2147054.1"/>
    <property type="molecule type" value="Genomic_DNA"/>
</dbReference>
<keyword evidence="2" id="KW-0067">ATP-binding</keyword>
<feature type="domain" description="NERD" evidence="1">
    <location>
        <begin position="27"/>
        <end position="116"/>
    </location>
</feature>
<dbReference type="Proteomes" id="UP001501771">
    <property type="component" value="Unassembled WGS sequence"/>
</dbReference>
<sequence length="565" mass="63268">MVGGLHSGKVAAMVRLIPEEPAFTTPSERQVWERLRDGLPSTCILMANVRLTDQDKDHEADLVVLIPESGIVVLEVKGGSVWHDEGGWWIRRGEGDERCWPVDQARDTKHALRRYVEQDPRWGGRGHVAWGHGVVLPYSELGNEFSVPDLPRWALHDKHEMADLPDRVYDNGWALAHGHPTPNQDDIELVAEILAGRHHTAYDVNADAEQRAAAADQLTQEQMVILQVTRLLRRVEVRGGAGSGKTVLALQKAKDLSRGFGEGQHSERVALLCYSIGLAEYLKRVVASWPRRHRPAFVGTYEELGRLWGIEMGSPDDSEFWEERLPRLMAEKAAELPPGHRFDSVVVDEAQDFADDWWEAVVGALRDEERGGLFVFSDENQRLFARFGRPPVQLVPLVLDDNLRNTRQIYNCFGPLAPSRMQARGGDGVEVGFVSTSTDKALDAADDQVEALLEEGWDPAKVCLLTTGHRHPVQTEQVERHGKVGYWRSFWDGEDVFYGHVLGSKGLERACVVLCVNEEGERDRARERLYVGMSRATDVLVVVGDPEVIRRVGGDEVARRLGIPV</sequence>
<keyword evidence="2" id="KW-0547">Nucleotide-binding</keyword>